<keyword evidence="1" id="KW-0328">Glycosyltransferase</keyword>
<feature type="domain" description="Glycosyltransferase 2-like" evidence="3">
    <location>
        <begin position="13"/>
        <end position="131"/>
    </location>
</feature>
<dbReference type="PANTHER" id="PTHR22916:SF51">
    <property type="entry name" value="GLYCOSYLTRANSFERASE EPSH-RELATED"/>
    <property type="match status" value="1"/>
</dbReference>
<dbReference type="RefSeq" id="WP_082607778.1">
    <property type="nucleotide sequence ID" value="NZ_AZFJ01000007.1"/>
</dbReference>
<dbReference type="Pfam" id="PF00535">
    <property type="entry name" value="Glycos_transf_2"/>
    <property type="match status" value="1"/>
</dbReference>
<dbReference type="CDD" id="cd00761">
    <property type="entry name" value="Glyco_tranf_GTA_type"/>
    <property type="match status" value="1"/>
</dbReference>
<keyword evidence="2 4" id="KW-0808">Transferase</keyword>
<gene>
    <name evidence="4" type="ORF">FC50_GL000276</name>
</gene>
<evidence type="ECO:0000313" key="5">
    <source>
        <dbReference type="Proteomes" id="UP000051922"/>
    </source>
</evidence>
<organism evidence="4 5">
    <name type="scientific">Lacticaseibacillus pantheris DSM 15945 = JCM 12539 = NBRC 106106</name>
    <dbReference type="NCBI Taxonomy" id="1423783"/>
    <lineage>
        <taxon>Bacteria</taxon>
        <taxon>Bacillati</taxon>
        <taxon>Bacillota</taxon>
        <taxon>Bacilli</taxon>
        <taxon>Lactobacillales</taxon>
        <taxon>Lactobacillaceae</taxon>
        <taxon>Lacticaseibacillus</taxon>
    </lineage>
</organism>
<proteinExistence type="predicted"/>
<dbReference type="Gene3D" id="3.90.550.10">
    <property type="entry name" value="Spore Coat Polysaccharide Biosynthesis Protein SpsA, Chain A"/>
    <property type="match status" value="1"/>
</dbReference>
<dbReference type="SUPFAM" id="SSF53448">
    <property type="entry name" value="Nucleotide-diphospho-sugar transferases"/>
    <property type="match status" value="1"/>
</dbReference>
<comment type="caution">
    <text evidence="4">The sequence shown here is derived from an EMBL/GenBank/DDBJ whole genome shotgun (WGS) entry which is preliminary data.</text>
</comment>
<dbReference type="STRING" id="1423783.FC50_GL000276"/>
<dbReference type="OrthoDB" id="396512at2"/>
<protein>
    <submittedName>
        <fullName evidence="4">Glycosyl transferase</fullName>
    </submittedName>
</protein>
<reference evidence="4 5" key="1">
    <citation type="journal article" date="2015" name="Genome Announc.">
        <title>Expanding the biotechnology potential of lactobacilli through comparative genomics of 213 strains and associated genera.</title>
        <authorList>
            <person name="Sun Z."/>
            <person name="Harris H.M."/>
            <person name="McCann A."/>
            <person name="Guo C."/>
            <person name="Argimon S."/>
            <person name="Zhang W."/>
            <person name="Yang X."/>
            <person name="Jeffery I.B."/>
            <person name="Cooney J.C."/>
            <person name="Kagawa T.F."/>
            <person name="Liu W."/>
            <person name="Song Y."/>
            <person name="Salvetti E."/>
            <person name="Wrobel A."/>
            <person name="Rasinkangas P."/>
            <person name="Parkhill J."/>
            <person name="Rea M.C."/>
            <person name="O'Sullivan O."/>
            <person name="Ritari J."/>
            <person name="Douillard F.P."/>
            <person name="Paul Ross R."/>
            <person name="Yang R."/>
            <person name="Briner A.E."/>
            <person name="Felis G.E."/>
            <person name="de Vos W.M."/>
            <person name="Barrangou R."/>
            <person name="Klaenhammer T.R."/>
            <person name="Caufield P.W."/>
            <person name="Cui Y."/>
            <person name="Zhang H."/>
            <person name="O'Toole P.W."/>
        </authorList>
    </citation>
    <scope>NUCLEOTIDE SEQUENCE [LARGE SCALE GENOMIC DNA]</scope>
    <source>
        <strain evidence="4 5">DSM 15945</strain>
    </source>
</reference>
<dbReference type="GO" id="GO:0016757">
    <property type="term" value="F:glycosyltransferase activity"/>
    <property type="evidence" value="ECO:0007669"/>
    <property type="project" value="UniProtKB-KW"/>
</dbReference>
<dbReference type="InterPro" id="IPR029044">
    <property type="entry name" value="Nucleotide-diphossugar_trans"/>
</dbReference>
<dbReference type="Proteomes" id="UP000051922">
    <property type="component" value="Unassembled WGS sequence"/>
</dbReference>
<name>A0A0R1U497_9LACO</name>
<keyword evidence="5" id="KW-1185">Reference proteome</keyword>
<sequence length="327" mass="37901">MKERELLKTSLVTVIVPVFNKDKYITRCLQSIQNQSYTNLEILVIDDGSTDKSVEKIMSISEKDERFRVFVQENLGVSSARNRGLQESKGEYVIFVDADDSVDESFIFQLLNAKRADLVVSTYVTQKMGKRTINDFTESFVSGMSQRDDVIFSQEYFAFLSVPWAKLFNNKLIQTHDICFAETDYGEDTLFVLDYLKIARSLNFIRTNSYINNIVEGTISRSVVENIWDKLDNILTVAIEMAPNNNGVRAFMFIRNSKLALNNYTFDYQEFKKMFYIISDRARGFHEEAQQSLGRNDRILLGLIEGRKLITTFLIFRARQTIGSWRR</sequence>
<evidence type="ECO:0000256" key="2">
    <source>
        <dbReference type="ARBA" id="ARBA00022679"/>
    </source>
</evidence>
<dbReference type="EMBL" id="AZFJ01000007">
    <property type="protein sequence ID" value="KRL88086.1"/>
    <property type="molecule type" value="Genomic_DNA"/>
</dbReference>
<dbReference type="InterPro" id="IPR001173">
    <property type="entry name" value="Glyco_trans_2-like"/>
</dbReference>
<dbReference type="AlphaFoldDB" id="A0A0R1U497"/>
<accession>A0A0R1U497</accession>
<evidence type="ECO:0000313" key="4">
    <source>
        <dbReference type="EMBL" id="KRL88086.1"/>
    </source>
</evidence>
<evidence type="ECO:0000256" key="1">
    <source>
        <dbReference type="ARBA" id="ARBA00022676"/>
    </source>
</evidence>
<dbReference type="PANTHER" id="PTHR22916">
    <property type="entry name" value="GLYCOSYLTRANSFERASE"/>
    <property type="match status" value="1"/>
</dbReference>
<dbReference type="PATRIC" id="fig|1423783.4.peg.288"/>
<evidence type="ECO:0000259" key="3">
    <source>
        <dbReference type="Pfam" id="PF00535"/>
    </source>
</evidence>